<evidence type="ECO:0000259" key="5">
    <source>
        <dbReference type="Pfam" id="PF00668"/>
    </source>
</evidence>
<comment type="caution">
    <text evidence="6">The sequence shown here is derived from an EMBL/GenBank/DDBJ whole genome shotgun (WGS) entry which is preliminary data.</text>
</comment>
<dbReference type="GO" id="GO:0016874">
    <property type="term" value="F:ligase activity"/>
    <property type="evidence" value="ECO:0007669"/>
    <property type="project" value="UniProtKB-KW"/>
</dbReference>
<gene>
    <name evidence="6" type="ORF">BGZ80_008117</name>
</gene>
<dbReference type="Gene3D" id="3.30.559.10">
    <property type="entry name" value="Chloramphenicol acetyltransferase-like domain"/>
    <property type="match status" value="1"/>
</dbReference>
<dbReference type="Proteomes" id="UP000703661">
    <property type="component" value="Unassembled WGS sequence"/>
</dbReference>
<evidence type="ECO:0000256" key="3">
    <source>
        <dbReference type="ARBA" id="ARBA00022598"/>
    </source>
</evidence>
<accession>A0A9P6MDV7</accession>
<keyword evidence="3" id="KW-0436">Ligase</keyword>
<evidence type="ECO:0000256" key="4">
    <source>
        <dbReference type="ARBA" id="ARBA00029454"/>
    </source>
</evidence>
<proteinExistence type="inferred from homology"/>
<dbReference type="GO" id="GO:0043041">
    <property type="term" value="P:amino acid activation for nonribosomal peptide biosynthetic process"/>
    <property type="evidence" value="ECO:0007669"/>
    <property type="project" value="TreeGrafter"/>
</dbReference>
<evidence type="ECO:0000256" key="2">
    <source>
        <dbReference type="ARBA" id="ARBA00022553"/>
    </source>
</evidence>
<reference evidence="6" key="1">
    <citation type="journal article" date="2020" name="Fungal Divers.">
        <title>Resolving the Mortierellaceae phylogeny through synthesis of multi-gene phylogenetics and phylogenomics.</title>
        <authorList>
            <person name="Vandepol N."/>
            <person name="Liber J."/>
            <person name="Desiro A."/>
            <person name="Na H."/>
            <person name="Kennedy M."/>
            <person name="Barry K."/>
            <person name="Grigoriev I.V."/>
            <person name="Miller A.N."/>
            <person name="O'Donnell K."/>
            <person name="Stajich J.E."/>
            <person name="Bonito G."/>
        </authorList>
    </citation>
    <scope>NUCLEOTIDE SEQUENCE</scope>
    <source>
        <strain evidence="6">NRRL 2769</strain>
    </source>
</reference>
<dbReference type="Pfam" id="PF00668">
    <property type="entry name" value="Condensation"/>
    <property type="match status" value="1"/>
</dbReference>
<dbReference type="GO" id="GO:0044550">
    <property type="term" value="P:secondary metabolite biosynthetic process"/>
    <property type="evidence" value="ECO:0007669"/>
    <property type="project" value="TreeGrafter"/>
</dbReference>
<keyword evidence="1" id="KW-0596">Phosphopantetheine</keyword>
<keyword evidence="7" id="KW-1185">Reference proteome</keyword>
<dbReference type="GO" id="GO:0031177">
    <property type="term" value="F:phosphopantetheine binding"/>
    <property type="evidence" value="ECO:0007669"/>
    <property type="project" value="TreeGrafter"/>
</dbReference>
<evidence type="ECO:0000313" key="7">
    <source>
        <dbReference type="Proteomes" id="UP000703661"/>
    </source>
</evidence>
<dbReference type="InterPro" id="IPR023213">
    <property type="entry name" value="CAT-like_dom_sf"/>
</dbReference>
<evidence type="ECO:0000256" key="1">
    <source>
        <dbReference type="ARBA" id="ARBA00022450"/>
    </source>
</evidence>
<name>A0A9P6MDV7_9FUNG</name>
<dbReference type="EMBL" id="JAAAID010004304">
    <property type="protein sequence ID" value="KAF9993523.1"/>
    <property type="molecule type" value="Genomic_DNA"/>
</dbReference>
<protein>
    <recommendedName>
        <fullName evidence="5">Condensation domain-containing protein</fullName>
    </recommendedName>
</protein>
<organism evidence="6 7">
    <name type="scientific">Entomortierella chlamydospora</name>
    <dbReference type="NCBI Taxonomy" id="101097"/>
    <lineage>
        <taxon>Eukaryota</taxon>
        <taxon>Fungi</taxon>
        <taxon>Fungi incertae sedis</taxon>
        <taxon>Mucoromycota</taxon>
        <taxon>Mortierellomycotina</taxon>
        <taxon>Mortierellomycetes</taxon>
        <taxon>Mortierellales</taxon>
        <taxon>Mortierellaceae</taxon>
        <taxon>Entomortierella</taxon>
    </lineage>
</organism>
<dbReference type="AlphaFoldDB" id="A0A9P6MDV7"/>
<feature type="domain" description="Condensation" evidence="5">
    <location>
        <begin position="10"/>
        <end position="170"/>
    </location>
</feature>
<dbReference type="InterPro" id="IPR001242">
    <property type="entry name" value="Condensation_dom"/>
</dbReference>
<dbReference type="GO" id="GO:0005737">
    <property type="term" value="C:cytoplasm"/>
    <property type="evidence" value="ECO:0007669"/>
    <property type="project" value="TreeGrafter"/>
</dbReference>
<sequence length="186" mass="20957">MSFDSRDVLDRYLEAVQKVVERHDILRTAIMWENLSIPAQVVLHHAPMSVTEISLDPADGLILDQMTKLFDPLSHRIDLTQAPLIRFAIAHDTDGRWIVVQSMHHLIGDHSTVEVMQIEIESILDARGGTLPPAQPFRNLIAHTRSGPSVEAHEKFFAKMLSEIDTPALPYGLSDVYRDGMDVSER</sequence>
<dbReference type="PANTHER" id="PTHR45527">
    <property type="entry name" value="NONRIBOSOMAL PEPTIDE SYNTHETASE"/>
    <property type="match status" value="1"/>
</dbReference>
<dbReference type="PANTHER" id="PTHR45527:SF11">
    <property type="entry name" value="NONRIBOSOMAL PEPTIDE SYNTHETASE 5"/>
    <property type="match status" value="1"/>
</dbReference>
<keyword evidence="2" id="KW-0597">Phosphoprotein</keyword>
<dbReference type="Gene3D" id="3.30.559.30">
    <property type="entry name" value="Nonribosomal peptide synthetase, condensation domain"/>
    <property type="match status" value="1"/>
</dbReference>
<evidence type="ECO:0000313" key="6">
    <source>
        <dbReference type="EMBL" id="KAF9993523.1"/>
    </source>
</evidence>
<dbReference type="SUPFAM" id="SSF52777">
    <property type="entry name" value="CoA-dependent acyltransferases"/>
    <property type="match status" value="1"/>
</dbReference>
<comment type="similarity">
    <text evidence="4">Belongs to the NRP synthetase family.</text>
</comment>